<feature type="signal peptide" evidence="22">
    <location>
        <begin position="1"/>
        <end position="20"/>
    </location>
</feature>
<dbReference type="InterPro" id="IPR056227">
    <property type="entry name" value="TMD0_ABC"/>
</dbReference>
<dbReference type="GO" id="GO:0042592">
    <property type="term" value="P:homeostatic process"/>
    <property type="evidence" value="ECO:0007669"/>
    <property type="project" value="UniProtKB-ARBA"/>
</dbReference>
<dbReference type="SUPFAM" id="SSF54897">
    <property type="entry name" value="Protease propeptides/inhibitors"/>
    <property type="match status" value="1"/>
</dbReference>
<feature type="transmembrane region" description="Helical" evidence="21">
    <location>
        <begin position="710"/>
        <end position="730"/>
    </location>
</feature>
<feature type="compositionally biased region" description="Low complexity" evidence="20">
    <location>
        <begin position="1377"/>
        <end position="1396"/>
    </location>
</feature>
<dbReference type="CDD" id="cd18595">
    <property type="entry name" value="ABC_6TM_MRP1_2_3_6_D1_like"/>
    <property type="match status" value="1"/>
</dbReference>
<evidence type="ECO:0000256" key="20">
    <source>
        <dbReference type="SAM" id="MobiDB-lite"/>
    </source>
</evidence>
<feature type="transmembrane region" description="Helical" evidence="21">
    <location>
        <begin position="679"/>
        <end position="698"/>
    </location>
</feature>
<dbReference type="InterPro" id="IPR050173">
    <property type="entry name" value="ABC_transporter_C-like"/>
</dbReference>
<evidence type="ECO:0000256" key="9">
    <source>
        <dbReference type="ARBA" id="ARBA00022723"/>
    </source>
</evidence>
<feature type="binding site" evidence="19">
    <location>
        <position position="431"/>
    </location>
    <ligand>
        <name>Ca(2+)</name>
        <dbReference type="ChEBI" id="CHEBI:29108"/>
    </ligand>
</feature>
<evidence type="ECO:0000256" key="15">
    <source>
        <dbReference type="ARBA" id="ARBA00022840"/>
    </source>
</evidence>
<dbReference type="SUPFAM" id="SSF90123">
    <property type="entry name" value="ABC transporter transmembrane region"/>
    <property type="match status" value="2"/>
</dbReference>
<organism evidence="26 27">
    <name type="scientific">Verticillium longisporum</name>
    <name type="common">Verticillium dahliae var. longisporum</name>
    <dbReference type="NCBI Taxonomy" id="100787"/>
    <lineage>
        <taxon>Eukaryota</taxon>
        <taxon>Fungi</taxon>
        <taxon>Dikarya</taxon>
        <taxon>Ascomycota</taxon>
        <taxon>Pezizomycotina</taxon>
        <taxon>Sordariomycetes</taxon>
        <taxon>Hypocreomycetidae</taxon>
        <taxon>Glomerellales</taxon>
        <taxon>Plectosphaerellaceae</taxon>
        <taxon>Verticillium</taxon>
    </lineage>
</organism>
<dbReference type="PROSITE" id="PS50893">
    <property type="entry name" value="ABC_TRANSPORTER_2"/>
    <property type="match status" value="3"/>
</dbReference>
<feature type="compositionally biased region" description="Basic and acidic residues" evidence="20">
    <location>
        <begin position="1641"/>
        <end position="1650"/>
    </location>
</feature>
<dbReference type="CDD" id="cd04056">
    <property type="entry name" value="Peptidases_S53"/>
    <property type="match status" value="1"/>
</dbReference>
<evidence type="ECO:0000256" key="2">
    <source>
        <dbReference type="ARBA" id="ARBA00004239"/>
    </source>
</evidence>
<dbReference type="PROSITE" id="PS00138">
    <property type="entry name" value="SUBTILASE_SER"/>
    <property type="match status" value="1"/>
</dbReference>
<comment type="subcellular location">
    <subcellularLocation>
        <location evidence="2">Secreted</location>
        <location evidence="2">Extracellular space</location>
    </subcellularLocation>
    <subcellularLocation>
        <location evidence="1">Vacuole membrane</location>
        <topology evidence="1">Multi-pass membrane protein</topology>
    </subcellularLocation>
</comment>
<comment type="cofactor">
    <cofactor evidence="19">
        <name>Ca(2+)</name>
        <dbReference type="ChEBI" id="CHEBI:29108"/>
    </cofactor>
    <text evidence="19">Binds 1 Ca(2+) ion per subunit.</text>
</comment>
<evidence type="ECO:0000256" key="1">
    <source>
        <dbReference type="ARBA" id="ARBA00004128"/>
    </source>
</evidence>
<evidence type="ECO:0000259" key="25">
    <source>
        <dbReference type="PROSITE" id="PS51695"/>
    </source>
</evidence>
<dbReference type="STRING" id="100787.A0A0G4M121"/>
<dbReference type="PROSITE" id="PS51695">
    <property type="entry name" value="SEDOLISIN"/>
    <property type="match status" value="1"/>
</dbReference>
<keyword evidence="13" id="KW-0720">Serine protease</keyword>
<evidence type="ECO:0000256" key="11">
    <source>
        <dbReference type="ARBA" id="ARBA00022741"/>
    </source>
</evidence>
<evidence type="ECO:0000256" key="21">
    <source>
        <dbReference type="SAM" id="Phobius"/>
    </source>
</evidence>
<dbReference type="GO" id="GO:0006508">
    <property type="term" value="P:proteolysis"/>
    <property type="evidence" value="ECO:0007669"/>
    <property type="project" value="UniProtKB-KW"/>
</dbReference>
<feature type="binding site" evidence="19">
    <location>
        <position position="467"/>
    </location>
    <ligand>
        <name>Ca(2+)</name>
        <dbReference type="ChEBI" id="CHEBI:29108"/>
    </ligand>
</feature>
<dbReference type="FunFam" id="3.40.50.300:FF:000450">
    <property type="entry name" value="ABC transporter C family member 2"/>
    <property type="match status" value="1"/>
</dbReference>
<dbReference type="SUPFAM" id="SSF52743">
    <property type="entry name" value="Subtilisin-like"/>
    <property type="match status" value="1"/>
</dbReference>
<dbReference type="InterPro" id="IPR030400">
    <property type="entry name" value="Sedolisin_dom"/>
</dbReference>
<feature type="region of interest" description="Disordered" evidence="20">
    <location>
        <begin position="1373"/>
        <end position="1412"/>
    </location>
</feature>
<feature type="compositionally biased region" description="Low complexity" evidence="20">
    <location>
        <begin position="1605"/>
        <end position="1624"/>
    </location>
</feature>
<keyword evidence="7" id="KW-0645">Protease</keyword>
<feature type="transmembrane region" description="Helical" evidence="21">
    <location>
        <begin position="578"/>
        <end position="599"/>
    </location>
</feature>
<evidence type="ECO:0000256" key="4">
    <source>
        <dbReference type="ARBA" id="ARBA00022448"/>
    </source>
</evidence>
<dbReference type="PROSITE" id="PS50929">
    <property type="entry name" value="ABC_TM1F"/>
    <property type="match status" value="2"/>
</dbReference>
<dbReference type="GO" id="GO:0005524">
    <property type="term" value="F:ATP binding"/>
    <property type="evidence" value="ECO:0007669"/>
    <property type="project" value="UniProtKB-KW"/>
</dbReference>
<keyword evidence="15" id="KW-0067">ATP-binding</keyword>
<feature type="transmembrane region" description="Helical" evidence="21">
    <location>
        <begin position="648"/>
        <end position="667"/>
    </location>
</feature>
<dbReference type="FunFam" id="3.40.50.300:FF:000997">
    <property type="entry name" value="Multidrug resistance-associated protein 1"/>
    <property type="match status" value="1"/>
</dbReference>
<name>A0A0G4M121_VERLO</name>
<evidence type="ECO:0000256" key="12">
    <source>
        <dbReference type="ARBA" id="ARBA00022801"/>
    </source>
</evidence>
<keyword evidence="11" id="KW-0547">Nucleotide-binding</keyword>
<gene>
    <name evidence="26" type="ORF">BN1708_004429</name>
</gene>
<evidence type="ECO:0000259" key="24">
    <source>
        <dbReference type="PROSITE" id="PS50929"/>
    </source>
</evidence>
<dbReference type="SUPFAM" id="SSF52540">
    <property type="entry name" value="P-loop containing nucleoside triphosphate hydrolases"/>
    <property type="match status" value="3"/>
</dbReference>
<dbReference type="GO" id="GO:0000329">
    <property type="term" value="C:fungal-type vacuole membrane"/>
    <property type="evidence" value="ECO:0007669"/>
    <property type="project" value="UniProtKB-ARBA"/>
</dbReference>
<evidence type="ECO:0000256" key="22">
    <source>
        <dbReference type="SAM" id="SignalP"/>
    </source>
</evidence>
<evidence type="ECO:0008006" key="28">
    <source>
        <dbReference type="Google" id="ProtNLM"/>
    </source>
</evidence>
<evidence type="ECO:0000256" key="5">
    <source>
        <dbReference type="ARBA" id="ARBA00022553"/>
    </source>
</evidence>
<dbReference type="Pfam" id="PF00664">
    <property type="entry name" value="ABC_membrane"/>
    <property type="match status" value="2"/>
</dbReference>
<dbReference type="CDD" id="cd11377">
    <property type="entry name" value="Pro-peptidase_S53"/>
    <property type="match status" value="1"/>
</dbReference>
<feature type="transmembrane region" description="Helical" evidence="21">
    <location>
        <begin position="1948"/>
        <end position="1969"/>
    </location>
</feature>
<feature type="domain" description="ABC transmembrane type-1" evidence="24">
    <location>
        <begin position="1724"/>
        <end position="2008"/>
    </location>
</feature>
<evidence type="ECO:0000256" key="16">
    <source>
        <dbReference type="ARBA" id="ARBA00022967"/>
    </source>
</evidence>
<feature type="binding site" evidence="19">
    <location>
        <position position="432"/>
    </location>
    <ligand>
        <name>Ca(2+)</name>
        <dbReference type="ChEBI" id="CHEBI:29108"/>
    </ligand>
</feature>
<evidence type="ECO:0000256" key="8">
    <source>
        <dbReference type="ARBA" id="ARBA00022692"/>
    </source>
</evidence>
<keyword evidence="14 19" id="KW-0106">Calcium</keyword>
<feature type="transmembrane region" description="Helical" evidence="21">
    <location>
        <begin position="1851"/>
        <end position="1878"/>
    </location>
</feature>
<keyword evidence="12" id="KW-0378">Hydrolase</keyword>
<proteinExistence type="inferred from homology"/>
<dbReference type="Pfam" id="PF09286">
    <property type="entry name" value="Pro-kuma_activ"/>
    <property type="match status" value="1"/>
</dbReference>
<dbReference type="GO" id="GO:0005576">
    <property type="term" value="C:extracellular region"/>
    <property type="evidence" value="ECO:0007669"/>
    <property type="project" value="UniProtKB-SubCell"/>
</dbReference>
<keyword evidence="16" id="KW-1278">Translocase</keyword>
<feature type="transmembrane region" description="Helical" evidence="21">
    <location>
        <begin position="1051"/>
        <end position="1072"/>
    </location>
</feature>
<dbReference type="SMART" id="SM00382">
    <property type="entry name" value="AAA"/>
    <property type="match status" value="2"/>
</dbReference>
<keyword evidence="8 21" id="KW-0812">Transmembrane</keyword>
<feature type="region of interest" description="Disordered" evidence="20">
    <location>
        <begin position="1600"/>
        <end position="1700"/>
    </location>
</feature>
<evidence type="ECO:0000256" key="19">
    <source>
        <dbReference type="PROSITE-ProRule" id="PRU01032"/>
    </source>
</evidence>
<evidence type="ECO:0000313" key="26">
    <source>
        <dbReference type="EMBL" id="CRK27540.1"/>
    </source>
</evidence>
<dbReference type="FunFam" id="3.40.50.300:FF:000565">
    <property type="entry name" value="ABC bile acid transporter"/>
    <property type="match status" value="1"/>
</dbReference>
<keyword evidence="27" id="KW-1185">Reference proteome</keyword>
<dbReference type="InterPro" id="IPR017871">
    <property type="entry name" value="ABC_transporter-like_CS"/>
</dbReference>
<keyword evidence="4" id="KW-0813">Transport</keyword>
<dbReference type="FunFam" id="1.20.1560.10:FF:000001">
    <property type="entry name" value="ATP-binding cassette subfamily C member 1"/>
    <property type="match status" value="1"/>
</dbReference>
<evidence type="ECO:0000256" key="6">
    <source>
        <dbReference type="ARBA" id="ARBA00022554"/>
    </source>
</evidence>
<evidence type="ECO:0000256" key="14">
    <source>
        <dbReference type="ARBA" id="ARBA00022837"/>
    </source>
</evidence>
<dbReference type="Proteomes" id="UP000044602">
    <property type="component" value="Unassembled WGS sequence"/>
</dbReference>
<dbReference type="SMART" id="SM00944">
    <property type="entry name" value="Pro-kuma_activ"/>
    <property type="match status" value="1"/>
</dbReference>
<dbReference type="Pfam" id="PF00005">
    <property type="entry name" value="ABC_tran"/>
    <property type="match status" value="3"/>
</dbReference>
<feature type="domain" description="ABC transporter" evidence="23">
    <location>
        <begin position="1149"/>
        <end position="1372"/>
    </location>
</feature>
<feature type="binding site" evidence="19">
    <location>
        <position position="469"/>
    </location>
    <ligand>
        <name>Ca(2+)</name>
        <dbReference type="ChEBI" id="CHEBI:29108"/>
    </ligand>
</feature>
<feature type="domain" description="Peptidase S53" evidence="25">
    <location>
        <begin position="77"/>
        <end position="489"/>
    </location>
</feature>
<dbReference type="Gene3D" id="1.20.1560.10">
    <property type="entry name" value="ABC transporter type 1, transmembrane domain"/>
    <property type="match status" value="2"/>
</dbReference>
<keyword evidence="22" id="KW-0732">Signal</keyword>
<evidence type="ECO:0000256" key="13">
    <source>
        <dbReference type="ARBA" id="ARBA00022825"/>
    </source>
</evidence>
<dbReference type="GO" id="GO:0016887">
    <property type="term" value="F:ATP hydrolysis activity"/>
    <property type="evidence" value="ECO:0007669"/>
    <property type="project" value="InterPro"/>
</dbReference>
<dbReference type="InterPro" id="IPR023828">
    <property type="entry name" value="Peptidase_S8_Ser-AS"/>
</dbReference>
<dbReference type="EMBL" id="CVQH01020418">
    <property type="protein sequence ID" value="CRK27540.1"/>
    <property type="molecule type" value="Genomic_DNA"/>
</dbReference>
<dbReference type="InterPro" id="IPR036640">
    <property type="entry name" value="ABC1_TM_sf"/>
</dbReference>
<dbReference type="GO" id="GO:0046872">
    <property type="term" value="F:metal ion binding"/>
    <property type="evidence" value="ECO:0007669"/>
    <property type="project" value="UniProtKB-UniRule"/>
</dbReference>
<dbReference type="PROSITE" id="PS00211">
    <property type="entry name" value="ABC_TRANSPORTER_1"/>
    <property type="match status" value="3"/>
</dbReference>
<reference evidence="26 27" key="1">
    <citation type="submission" date="2015-05" db="EMBL/GenBank/DDBJ databases">
        <authorList>
            <person name="Wang D.B."/>
            <person name="Wang M."/>
        </authorList>
    </citation>
    <scope>NUCLEOTIDE SEQUENCE [LARGE SCALE GENOMIC DNA]</scope>
    <source>
        <strain evidence="26">VL1</strain>
    </source>
</reference>
<dbReference type="InterPro" id="IPR015366">
    <property type="entry name" value="S53_propep"/>
</dbReference>
<keyword evidence="18 21" id="KW-0472">Membrane</keyword>
<feature type="domain" description="ABC transporter" evidence="23">
    <location>
        <begin position="2045"/>
        <end position="2280"/>
    </location>
</feature>
<keyword evidence="9 19" id="KW-0479">Metal-binding</keyword>
<feature type="non-terminal residue" evidence="26">
    <location>
        <position position="2287"/>
    </location>
</feature>
<dbReference type="Gene3D" id="3.40.50.200">
    <property type="entry name" value="Peptidase S8/S53 domain"/>
    <property type="match status" value="2"/>
</dbReference>
<evidence type="ECO:0000256" key="7">
    <source>
        <dbReference type="ARBA" id="ARBA00022670"/>
    </source>
</evidence>
<evidence type="ECO:0000313" key="27">
    <source>
        <dbReference type="Proteomes" id="UP000044602"/>
    </source>
</evidence>
<feature type="transmembrane region" description="Helical" evidence="21">
    <location>
        <begin position="1720"/>
        <end position="1744"/>
    </location>
</feature>
<dbReference type="GO" id="GO:0004252">
    <property type="term" value="F:serine-type endopeptidase activity"/>
    <property type="evidence" value="ECO:0007669"/>
    <property type="project" value="InterPro"/>
</dbReference>
<feature type="chain" id="PRO_5002567260" description="Metal resistance protein YCF1" evidence="22">
    <location>
        <begin position="21"/>
        <end position="2287"/>
    </location>
</feature>
<dbReference type="InterPro" id="IPR003593">
    <property type="entry name" value="AAA+_ATPase"/>
</dbReference>
<comment type="similarity">
    <text evidence="3">Belongs to the ABC transporter superfamily. ABCC family. Conjugate transporter (TC 3.A.1.208) subfamily.</text>
</comment>
<accession>A0A0G4M121</accession>
<dbReference type="InterPro" id="IPR011527">
    <property type="entry name" value="ABC1_TM_dom"/>
</dbReference>
<dbReference type="GO" id="GO:0140359">
    <property type="term" value="F:ABC-type transporter activity"/>
    <property type="evidence" value="ECO:0007669"/>
    <property type="project" value="InterPro"/>
</dbReference>
<dbReference type="CDD" id="cd03250">
    <property type="entry name" value="ABCC_MRP_domain1"/>
    <property type="match status" value="2"/>
</dbReference>
<keyword evidence="6" id="KW-0926">Vacuole</keyword>
<keyword evidence="10" id="KW-0677">Repeat</keyword>
<feature type="transmembrane region" description="Helical" evidence="21">
    <location>
        <begin position="619"/>
        <end position="636"/>
    </location>
</feature>
<dbReference type="CDD" id="cd18603">
    <property type="entry name" value="ABC_6TM_MRP1_2_3_6_D2_like"/>
    <property type="match status" value="1"/>
</dbReference>
<dbReference type="InterPro" id="IPR027417">
    <property type="entry name" value="P-loop_NTPase"/>
</dbReference>
<dbReference type="FunFam" id="1.20.1560.10:FF:000020">
    <property type="entry name" value="ABC metal ion transporter"/>
    <property type="match status" value="1"/>
</dbReference>
<evidence type="ECO:0000256" key="10">
    <source>
        <dbReference type="ARBA" id="ARBA00022737"/>
    </source>
</evidence>
<dbReference type="CDD" id="cd03244">
    <property type="entry name" value="ABCC_MRP_domain2"/>
    <property type="match status" value="1"/>
</dbReference>
<evidence type="ECO:0000256" key="3">
    <source>
        <dbReference type="ARBA" id="ARBA00009726"/>
    </source>
</evidence>
<dbReference type="Gene3D" id="3.40.50.300">
    <property type="entry name" value="P-loop containing nucleotide triphosphate hydrolases"/>
    <property type="match status" value="3"/>
</dbReference>
<dbReference type="Pfam" id="PF24357">
    <property type="entry name" value="TMD0_ABC"/>
    <property type="match status" value="1"/>
</dbReference>
<sequence>MVLLKLHACVAVTLVALTEALLVSRAATLPASIQLIRQAPAGDEIQLQIALKHQNIHKLESKLRSVSDPSSSHYGQYLSKDEVNALFAPSNHSRTAVESWLKDAGITAVSTRGPLVDFVTTVAKANELLGADFAWFDVEGHKKLRTTEYSIPDTLTAHIDLVAPTTFFGRTKSHRMIPDDETSELDSRQARNTTTCLSVITPDCLEEAYNYGSYKADPAAGSRVAFASFLNQSARQEDLTQYLNTFKLPPRNFTTVLINGGEDHQDPNGDIGEANLDAQFLAAVTKNLPLKQFITGGSPPFVPNAWAPEVAWVGSAGGFSNYFERAWYQKAAVKTYLKESIPVEVKSYYKHGGFVDFGGRGFPDISAHSLEPWYQFVNAGRPRRTGGTSSAAPVVAGIIGLLNDARLRAGQPTMGFLNPWLYARGVDGLLDVTEGKAEGCGGIDLQSGNPVPGAGVIPWASWNATKGWDPVTGLGLPDFEALRQIAHFVIDIITSIPISPLDCSHAVTATAAAVAAAAAQSRHSDPTPVDDCPRGGLAPVVASRRDRSCRQPPLCGNKEGWGPLSPFRYDFTPCFIDVWVAVVAAFGIVFGTMATVWLLRKTKPANTLKDWSFYTKQALLVVIMLDVAVQLAIQIASYPKIWYGDFRVYTTFATILALGVIFAIQWLEHGRLRNPNGVALLFWLFLLIAFAVKLRSLISQQMYHKNLPYFITYTVGVGLSVIEFLVEWLWPRQTTAYEALIDEEECPVEYATVFSQLTFSWMTPLMQLGYKQYLTEEDLWGLAHQDTTRSTGEAFDEAWKHQLENRKGPSLWLALFRAYGLPYAVAALFKLGNDVSQYIQPQLLRLLIAFVSSYGDGEQPQPVIKGAAIAVGMFGCATFQTAMVHQYFQLAFVTGMRIKGGLASAIYKKSMKLSNEGRASKSTGDIVNFMAVDAQRLQDLTQFAQQVWSAPFQIVICMVSLYNLVGWSMLAGVGVMVIMMPAHGFIARIMRNLQKEQMKNKDARSRLINEIINNMKSIKLYAWGAAFMNKLNFVRNDMELKNLRKIGATQAFANFTWSTAPFFVSCSTFTVFVLTQDKPLTTEIVFPALALFNLLTFPLAVLPMVITSIVEASVAVGRLTSFLGAEEIQPDAIVVKPAPEDMGEETVVIRGGTFSWNRHESKTVLRDIDFTAYKGELSCVVGRVGAGKSSFLQSILGDLWKINGQVEVHGTVAYVAQSPWILNATVKENIIFGYRYDSGFYEKTVKACALVDDFAQLPDGDETVVGERGISLSGGQKARVALARAVYARADIYLLDDVLSAVDSHVGKHIAENVLGPRGLLNTKTRILATNSIFVLQGASYITMIRDGQVVEKGTYKQLVAMKGMVSDLIKTAGQESSGPSSSKASSSRSSTASTTVLEPVATGQEKDEMEEAQERSSFLQSILGDLWKINGQVEVHGTVAYVAQSPWILNATVKENIIFGYRYDSTFYEKTVKACALVDDFAQLPDGDETVVGERGISLSGGQKARVALARAVYARADIYLLDDVLSAVDSHVGKHITENVLGPRGLLNTKTRILATNSIFVLQGAGYITMIKDGQIVEKGTYKQLVAMKGMVSDLIKTAGQESSGPSSSKASSSRSSTTSTTVLEPVTTGQEKDEMEEAQERVPEMEPIKTGASTSTKKRSDSMATLRRASTASFRGPRGKLTDEEVAGSRTRQGKEHTEQGKVKWDVYFEYAKNSNLVAVAVYLIALLASQTANIGGSVWLNIWAEYNQKHHGNPKVGMFIGIYFAFGIGSSLLTVLQTLILWIFCSIEASRKLHERMANAIFRSPMSFFDVTPTGRILNRFSSDIYRVDEVLARTFNMLFVNLARSCFTLAVISVSTPAFIAFIIPLALTYYWIQRYYLRTSRELKRLDSVSRSPIYAHFQESLGGVSTIRAYRQQQRFELENEWRVDSNLKAFYPSISANRWLAVRLEFMGALVILAAAGLAIISVTNHSGLKAGLVGLSMSYALQITTSLNWIVRQTVEVETNIVSVERVLEYARLPAEAPEVIKESRPPVTWPANGSLEFKNYSTRYREGLDLVLKNISLDIKSHEKIGVVGRTGAGKSSLTLALFRIIEPTTGNISIDGLNTSSIGLLDLRRRLAIIPQDAALFEGTVRDNLDPGHVHDDTELWSVLEHARLKDHVNSMEGGLEAKINEGGSNLSQGQRQLVSLARAMLTPSNILVLDEATAAVDVETDAMLQQTLRSPLFANRTIITVAHRINTILDSDRVVVLDKGEVVEFDSPKALLKKQGVFYGLVKQAGLETET</sequence>
<comment type="caution">
    <text evidence="19">Lacks conserved residue(s) required for the propagation of feature annotation.</text>
</comment>
<dbReference type="PANTHER" id="PTHR24223">
    <property type="entry name" value="ATP-BINDING CASSETTE SUB-FAMILY C"/>
    <property type="match status" value="1"/>
</dbReference>
<keyword evidence="5" id="KW-0597">Phosphoprotein</keyword>
<feature type="transmembrane region" description="Helical" evidence="21">
    <location>
        <begin position="1084"/>
        <end position="1110"/>
    </location>
</feature>
<evidence type="ECO:0000256" key="18">
    <source>
        <dbReference type="ARBA" id="ARBA00023136"/>
    </source>
</evidence>
<feature type="domain" description="ABC transporter" evidence="23">
    <location>
        <begin position="1364"/>
        <end position="1600"/>
    </location>
</feature>
<feature type="domain" description="ABC transmembrane type-1" evidence="24">
    <location>
        <begin position="824"/>
        <end position="1111"/>
    </location>
</feature>
<keyword evidence="17 21" id="KW-1133">Transmembrane helix</keyword>
<protein>
    <recommendedName>
        <fullName evidence="28">Metal resistance protein YCF1</fullName>
    </recommendedName>
</protein>
<evidence type="ECO:0000259" key="23">
    <source>
        <dbReference type="PROSITE" id="PS50893"/>
    </source>
</evidence>
<evidence type="ECO:0000256" key="17">
    <source>
        <dbReference type="ARBA" id="ARBA00022989"/>
    </source>
</evidence>
<dbReference type="PANTHER" id="PTHR24223:SF443">
    <property type="entry name" value="MULTIDRUG-RESISTANCE LIKE PROTEIN 1, ISOFORM I"/>
    <property type="match status" value="1"/>
</dbReference>
<feature type="transmembrane region" description="Helical" evidence="21">
    <location>
        <begin position="1764"/>
        <end position="1791"/>
    </location>
</feature>
<dbReference type="InterPro" id="IPR036852">
    <property type="entry name" value="Peptidase_S8/S53_dom_sf"/>
</dbReference>
<feature type="transmembrane region" description="Helical" evidence="21">
    <location>
        <begin position="971"/>
        <end position="990"/>
    </location>
</feature>
<dbReference type="InterPro" id="IPR003439">
    <property type="entry name" value="ABC_transporter-like_ATP-bd"/>
</dbReference>